<dbReference type="InterPro" id="IPR025558">
    <property type="entry name" value="DUF4283"/>
</dbReference>
<protein>
    <recommendedName>
        <fullName evidence="2">DUF4283 domain-containing protein</fullName>
    </recommendedName>
</protein>
<dbReference type="EMBL" id="JAKOGI010005611">
    <property type="protein sequence ID" value="KAJ8419286.1"/>
    <property type="molecule type" value="Genomic_DNA"/>
</dbReference>
<organism evidence="3 4">
    <name type="scientific">Carnegiea gigantea</name>
    <dbReference type="NCBI Taxonomy" id="171969"/>
    <lineage>
        <taxon>Eukaryota</taxon>
        <taxon>Viridiplantae</taxon>
        <taxon>Streptophyta</taxon>
        <taxon>Embryophyta</taxon>
        <taxon>Tracheophyta</taxon>
        <taxon>Spermatophyta</taxon>
        <taxon>Magnoliopsida</taxon>
        <taxon>eudicotyledons</taxon>
        <taxon>Gunneridae</taxon>
        <taxon>Pentapetalae</taxon>
        <taxon>Caryophyllales</taxon>
        <taxon>Cactineae</taxon>
        <taxon>Cactaceae</taxon>
        <taxon>Cactoideae</taxon>
        <taxon>Echinocereeae</taxon>
        <taxon>Carnegiea</taxon>
    </lineage>
</organism>
<keyword evidence="4" id="KW-1185">Reference proteome</keyword>
<evidence type="ECO:0000313" key="4">
    <source>
        <dbReference type="Proteomes" id="UP001153076"/>
    </source>
</evidence>
<dbReference type="Pfam" id="PF14111">
    <property type="entry name" value="DUF4283"/>
    <property type="match status" value="1"/>
</dbReference>
<feature type="compositionally biased region" description="Polar residues" evidence="1">
    <location>
        <begin position="11"/>
        <end position="21"/>
    </location>
</feature>
<sequence>MARGRRKGRPENTQTGTSNETVHLGNETVHPFHLTIAAATPIRGPVSSYASLVNPNKGTSLNFIQAPVINGVECAKIATNDVIPEIEYWQSVILCSVFEANLPIEVMKGYLRRIWKSFDIDKICLEGVYLVHFSNLADQMIVVQKGVFFFDNKSLLVKPWNPEMDINTKAITSLPI</sequence>
<dbReference type="PANTHER" id="PTHR33233">
    <property type="entry name" value="ENDONUCLEASE/EXONUCLEASE/PHOSPHATASE"/>
    <property type="match status" value="1"/>
</dbReference>
<evidence type="ECO:0000259" key="2">
    <source>
        <dbReference type="Pfam" id="PF14111"/>
    </source>
</evidence>
<evidence type="ECO:0000256" key="1">
    <source>
        <dbReference type="SAM" id="MobiDB-lite"/>
    </source>
</evidence>
<name>A0A9Q1JGL9_9CARY</name>
<accession>A0A9Q1JGL9</accession>
<gene>
    <name evidence="3" type="ORF">Cgig2_016814</name>
</gene>
<comment type="caution">
    <text evidence="3">The sequence shown here is derived from an EMBL/GenBank/DDBJ whole genome shotgun (WGS) entry which is preliminary data.</text>
</comment>
<evidence type="ECO:0000313" key="3">
    <source>
        <dbReference type="EMBL" id="KAJ8419286.1"/>
    </source>
</evidence>
<dbReference type="AlphaFoldDB" id="A0A9Q1JGL9"/>
<dbReference type="Proteomes" id="UP001153076">
    <property type="component" value="Unassembled WGS sequence"/>
</dbReference>
<dbReference type="OrthoDB" id="1939300at2759"/>
<feature type="domain" description="DUF4283" evidence="2">
    <location>
        <begin position="87"/>
        <end position="166"/>
    </location>
</feature>
<feature type="region of interest" description="Disordered" evidence="1">
    <location>
        <begin position="1"/>
        <end position="23"/>
    </location>
</feature>
<reference evidence="3" key="1">
    <citation type="submission" date="2022-04" db="EMBL/GenBank/DDBJ databases">
        <title>Carnegiea gigantea Genome sequencing and assembly v2.</title>
        <authorList>
            <person name="Copetti D."/>
            <person name="Sanderson M.J."/>
            <person name="Burquez A."/>
            <person name="Wojciechowski M.F."/>
        </authorList>
    </citation>
    <scope>NUCLEOTIDE SEQUENCE</scope>
    <source>
        <strain evidence="3">SGP5-SGP5p</strain>
        <tissue evidence="3">Aerial part</tissue>
    </source>
</reference>
<proteinExistence type="predicted"/>
<dbReference type="PANTHER" id="PTHR33233:SF17">
    <property type="entry name" value="DUF4283 DOMAIN-CONTAINING PROTEIN"/>
    <property type="match status" value="1"/>
</dbReference>